<reference evidence="4" key="2">
    <citation type="submission" date="2020-12" db="UniProtKB">
        <authorList>
            <consortium name="WormBaseParasite"/>
        </authorList>
    </citation>
    <scope>IDENTIFICATION</scope>
</reference>
<keyword evidence="3" id="KW-1185">Reference proteome</keyword>
<dbReference type="RefSeq" id="XP_024507722.1">
    <property type="nucleotide sequence ID" value="XM_024654341.1"/>
</dbReference>
<sequence>MRNNSFRNNHYGRFNGSRQNNYRQCQFTPSYDQEQNNYRGYHPPNQYQNYNNYMQEEATSRNLSVNNQYPPFVPNNFSNPPPYYNNVGPFRQQFPDPSIIDLLGMQSNFENNINKEKNGIKIYRKYLEHSEVLLDANEEYKNVLTKCENSFIIRNVVSRSNNMIMDISKTLSLSKISFKEFIDICKGLKKSEENVVNAINWIQKYRRESKENFEFILQGAMAFFIMILTRKNVDVNLVRRLTNIVTRLIEYLGCRNNEYKDALLKMVNDFGIFYCLIKPYDFNGDLLMRWDKSIQKGLYKLDKAFKVLLSKNEDQMRIIYDKLFGKNCMDNSFSNIISSNININNVEIAKLLNQDTVDKFELFTIKCENMNNMIKNWLNNGCNDNQRNIQNLVNQPINISHENKDTYEENKKKDNRNWFEKQFCPSYSSLFMVNENNVQFQPIDPSEYDYIECASEVSDNIKNLFEGYKIFLDGNNDNLQPIDTNGYETFNKLMKLKYRLREEVKEKAYEENKVYSEYFIHDFDEIEYKEPVEVEKNSNGTVGSHDFARFLSSGRTL</sequence>
<dbReference type="Proteomes" id="UP000035682">
    <property type="component" value="Unplaced"/>
</dbReference>
<dbReference type="AlphaFoldDB" id="A0A090LFH8"/>
<dbReference type="EMBL" id="LN609529">
    <property type="protein sequence ID" value="CEF68522.1"/>
    <property type="molecule type" value="Genomic_DNA"/>
</dbReference>
<name>A0A090LFH8_STRRB</name>
<evidence type="ECO:0000313" key="3">
    <source>
        <dbReference type="Proteomes" id="UP000035682"/>
    </source>
</evidence>
<evidence type="ECO:0000313" key="4">
    <source>
        <dbReference type="WBParaSite" id="SRAE_2000317900.1"/>
    </source>
</evidence>
<dbReference type="CTD" id="36380892"/>
<evidence type="ECO:0000256" key="1">
    <source>
        <dbReference type="SAM" id="MobiDB-lite"/>
    </source>
</evidence>
<feature type="region of interest" description="Disordered" evidence="1">
    <location>
        <begin position="1"/>
        <end position="23"/>
    </location>
</feature>
<accession>A0A090LFH8</accession>
<protein>
    <submittedName>
        <fullName evidence="2 4">Uncharacterized protein</fullName>
    </submittedName>
</protein>
<dbReference type="WBParaSite" id="SRAE_2000317900.1">
    <property type="protein sequence ID" value="SRAE_2000317900.1"/>
    <property type="gene ID" value="WBGene00263399"/>
</dbReference>
<reference evidence="2 3" key="1">
    <citation type="submission" date="2014-09" db="EMBL/GenBank/DDBJ databases">
        <authorList>
            <person name="Martin A.A."/>
        </authorList>
    </citation>
    <scope>NUCLEOTIDE SEQUENCE</scope>
    <source>
        <strain evidence="3">ED321</strain>
        <strain evidence="2">ED321 Heterogonic</strain>
    </source>
</reference>
<evidence type="ECO:0000313" key="5">
    <source>
        <dbReference type="WormBase" id="SRAE_2000317900"/>
    </source>
</evidence>
<organism evidence="2">
    <name type="scientific">Strongyloides ratti</name>
    <name type="common">Parasitic roundworm</name>
    <dbReference type="NCBI Taxonomy" id="34506"/>
    <lineage>
        <taxon>Eukaryota</taxon>
        <taxon>Metazoa</taxon>
        <taxon>Ecdysozoa</taxon>
        <taxon>Nematoda</taxon>
        <taxon>Chromadorea</taxon>
        <taxon>Rhabditida</taxon>
        <taxon>Tylenchina</taxon>
        <taxon>Panagrolaimomorpha</taxon>
        <taxon>Strongyloidoidea</taxon>
        <taxon>Strongyloididae</taxon>
        <taxon>Strongyloides</taxon>
    </lineage>
</organism>
<gene>
    <name evidence="2 4 5" type="ORF">SRAE_2000317900</name>
</gene>
<dbReference type="WormBase" id="SRAE_2000317900">
    <property type="protein sequence ID" value="SRP09745"/>
    <property type="gene ID" value="WBGene00263399"/>
</dbReference>
<evidence type="ECO:0000313" key="2">
    <source>
        <dbReference type="EMBL" id="CEF68522.1"/>
    </source>
</evidence>
<proteinExistence type="predicted"/>
<dbReference type="GeneID" id="36380892"/>